<reference evidence="2" key="1">
    <citation type="submission" date="2015-02" db="EMBL/GenBank/DDBJ databases">
        <title>Physiological reanalysis, assessment of diazotrophy, and genome sequences of multiple isolates of Streptomyces thermoautotrophicus.</title>
        <authorList>
            <person name="MacKellar D.C."/>
            <person name="Lieber L."/>
            <person name="Norman J."/>
            <person name="Bolger A."/>
            <person name="Tobin C."/>
            <person name="Murray J.W."/>
            <person name="Friesen M."/>
            <person name="Prell J."/>
        </authorList>
    </citation>
    <scope>NUCLEOTIDE SEQUENCE [LARGE SCALE GENOMIC DNA]</scope>
    <source>
        <strain evidence="2">UBT1</strain>
    </source>
</reference>
<protein>
    <submittedName>
        <fullName evidence="1">Dethiobiotin synthetase</fullName>
    </submittedName>
</protein>
<dbReference type="AlphaFoldDB" id="A0A132NI37"/>
<dbReference type="EMBL" id="JYIK01000715">
    <property type="protein sequence ID" value="KWX09811.1"/>
    <property type="molecule type" value="Genomic_DNA"/>
</dbReference>
<evidence type="ECO:0000313" key="1">
    <source>
        <dbReference type="EMBL" id="KWX09811.1"/>
    </source>
</evidence>
<dbReference type="Proteomes" id="UP000070598">
    <property type="component" value="Unassembled WGS sequence"/>
</dbReference>
<evidence type="ECO:0000313" key="2">
    <source>
        <dbReference type="Proteomes" id="UP000070598"/>
    </source>
</evidence>
<dbReference type="PATRIC" id="fig|1469144.9.peg.4043"/>
<gene>
    <name evidence="1" type="ORF">TR74_07390</name>
</gene>
<organism evidence="1 2">
    <name type="scientific">Carbonactinospora thermoautotrophica</name>
    <dbReference type="NCBI Taxonomy" id="1469144"/>
    <lineage>
        <taxon>Bacteria</taxon>
        <taxon>Bacillati</taxon>
        <taxon>Actinomycetota</taxon>
        <taxon>Actinomycetes</taxon>
        <taxon>Kitasatosporales</taxon>
        <taxon>Carbonactinosporaceae</taxon>
        <taxon>Carbonactinospora</taxon>
    </lineage>
</organism>
<sequence length="54" mass="5680">TLSEVALARRLGRPVVALAGWTVLDPTGRPVEDGILRASTAAQAVDLALRAIDR</sequence>
<feature type="non-terminal residue" evidence="1">
    <location>
        <position position="1"/>
    </location>
</feature>
<comment type="caution">
    <text evidence="1">The sequence shown here is derived from an EMBL/GenBank/DDBJ whole genome shotgun (WGS) entry which is preliminary data.</text>
</comment>
<accession>A0A132NI37</accession>
<proteinExistence type="predicted"/>
<name>A0A132NI37_9ACTN</name>